<dbReference type="EMBL" id="KZ308814">
    <property type="protein sequence ID" value="KAG8234461.1"/>
    <property type="molecule type" value="Genomic_DNA"/>
</dbReference>
<evidence type="ECO:0000313" key="3">
    <source>
        <dbReference type="EMBL" id="KAG8234461.1"/>
    </source>
</evidence>
<dbReference type="OrthoDB" id="5872154at2759"/>
<dbReference type="SMART" id="SM01421">
    <property type="entry name" value="DUF3480"/>
    <property type="match status" value="1"/>
</dbReference>
<evidence type="ECO:0000256" key="1">
    <source>
        <dbReference type="SAM" id="MobiDB-lite"/>
    </source>
</evidence>
<gene>
    <name evidence="3" type="ORF">J437_LFUL011860</name>
</gene>
<protein>
    <recommendedName>
        <fullName evidence="2">Smad anchor for receptor activation-like C-terminal domain-containing protein</fullName>
    </recommendedName>
</protein>
<dbReference type="GO" id="GO:0031901">
    <property type="term" value="C:early endosome membrane"/>
    <property type="evidence" value="ECO:0007669"/>
    <property type="project" value="TreeGrafter"/>
</dbReference>
<dbReference type="PANTHER" id="PTHR46319">
    <property type="entry name" value="ZINC FINGER FYVE DOMAIN-CONTAINING PROTEIN"/>
    <property type="match status" value="1"/>
</dbReference>
<reference evidence="3" key="1">
    <citation type="submission" date="2013-04" db="EMBL/GenBank/DDBJ databases">
        <authorList>
            <person name="Qu J."/>
            <person name="Murali S.C."/>
            <person name="Bandaranaike D."/>
            <person name="Bellair M."/>
            <person name="Blankenburg K."/>
            <person name="Chao H."/>
            <person name="Dinh H."/>
            <person name="Doddapaneni H."/>
            <person name="Downs B."/>
            <person name="Dugan-Rocha S."/>
            <person name="Elkadiri S."/>
            <person name="Gnanaolivu R.D."/>
            <person name="Hernandez B."/>
            <person name="Javaid M."/>
            <person name="Jayaseelan J.C."/>
            <person name="Lee S."/>
            <person name="Li M."/>
            <person name="Ming W."/>
            <person name="Munidasa M."/>
            <person name="Muniz J."/>
            <person name="Nguyen L."/>
            <person name="Ongeri F."/>
            <person name="Osuji N."/>
            <person name="Pu L.-L."/>
            <person name="Puazo M."/>
            <person name="Qu C."/>
            <person name="Quiroz J."/>
            <person name="Raj R."/>
            <person name="Weissenberger G."/>
            <person name="Xin Y."/>
            <person name="Zou X."/>
            <person name="Han Y."/>
            <person name="Richards S."/>
            <person name="Worley K."/>
            <person name="Muzny D."/>
            <person name="Gibbs R."/>
        </authorList>
    </citation>
    <scope>NUCLEOTIDE SEQUENCE</scope>
    <source>
        <strain evidence="3">Sampled in the wild</strain>
    </source>
</reference>
<dbReference type="GO" id="GO:0016197">
    <property type="term" value="P:endosomal transport"/>
    <property type="evidence" value="ECO:0007669"/>
    <property type="project" value="TreeGrafter"/>
</dbReference>
<dbReference type="PANTHER" id="PTHR46319:SF3">
    <property type="entry name" value="ZINC FINGER FYVE DOMAIN-CONTAINING PROTEIN"/>
    <property type="match status" value="1"/>
</dbReference>
<name>A0A8K0KIB4_LADFU</name>
<dbReference type="Gene3D" id="3.30.500.40">
    <property type="match status" value="1"/>
</dbReference>
<dbReference type="Pfam" id="PF11979">
    <property type="entry name" value="SARA_C"/>
    <property type="match status" value="1"/>
</dbReference>
<dbReference type="AlphaFoldDB" id="A0A8K0KIB4"/>
<keyword evidence="4" id="KW-1185">Reference proteome</keyword>
<proteinExistence type="predicted"/>
<reference evidence="3" key="2">
    <citation type="submission" date="2017-10" db="EMBL/GenBank/DDBJ databases">
        <title>Ladona fulva Genome sequencing and assembly.</title>
        <authorList>
            <person name="Murali S."/>
            <person name="Richards S."/>
            <person name="Bandaranaike D."/>
            <person name="Bellair M."/>
            <person name="Blankenburg K."/>
            <person name="Chao H."/>
            <person name="Dinh H."/>
            <person name="Doddapaneni H."/>
            <person name="Dugan-Rocha S."/>
            <person name="Elkadiri S."/>
            <person name="Gnanaolivu R."/>
            <person name="Hernandez B."/>
            <person name="Skinner E."/>
            <person name="Javaid M."/>
            <person name="Lee S."/>
            <person name="Li M."/>
            <person name="Ming W."/>
            <person name="Munidasa M."/>
            <person name="Muniz J."/>
            <person name="Nguyen L."/>
            <person name="Hughes D."/>
            <person name="Osuji N."/>
            <person name="Pu L.-L."/>
            <person name="Puazo M."/>
            <person name="Qu C."/>
            <person name="Quiroz J."/>
            <person name="Raj R."/>
            <person name="Weissenberger G."/>
            <person name="Xin Y."/>
            <person name="Zou X."/>
            <person name="Han Y."/>
            <person name="Worley K."/>
            <person name="Muzny D."/>
            <person name="Gibbs R."/>
        </authorList>
    </citation>
    <scope>NUCLEOTIDE SEQUENCE</scope>
    <source>
        <strain evidence="3">Sampled in the wild</strain>
    </source>
</reference>
<sequence length="437" mass="48003">MGHSTIQGMFLGSHNHGGFLYIRATFQCLRRLPLPPPPFLFGLLLHRMETPWAKVFPIRVMLRLGAEFRYYPCPLVGIRGREPVYQQIGHTIMNLLSDFRNFTYVIPSVRGMVIHMEERQSSILLPRNRLSQVERALDDSDDHVLALAASFSTTADSHLVCVQGESGDASTGSNHYHTQAINIQNKPRKVTGASFVVFNGALKASSKLTAKSSIVEDGLMVQVLPDTLANLRTSLRNGEDFVIPCGPVTPVTPTVQQPSNEGDGTPAAPSQPVPDEVVVIKWVDDDKNFNIGVKSPIDGMALDGIPSIRVHNGTNYMGDTKFIRWTEVFLVQCAEAPGGRNETMDVSRISESIAHAVCLALHPYLDLLWSHALTLIAVRATLGPDSEGYEAGCGGSKLPPIYMNGLDNQLVGVLHRVEARPRDGNLVLELLFHLMEL</sequence>
<feature type="domain" description="Smad anchor for receptor activation-like C-terminal" evidence="2">
    <location>
        <begin position="34"/>
        <end position="414"/>
    </location>
</feature>
<dbReference type="Gene3D" id="3.30.1360.220">
    <property type="entry name" value="Domain of unknown function (DUF3480), N-terminal subdomain"/>
    <property type="match status" value="2"/>
</dbReference>
<feature type="region of interest" description="Disordered" evidence="1">
    <location>
        <begin position="250"/>
        <end position="272"/>
    </location>
</feature>
<comment type="caution">
    <text evidence="3">The sequence shown here is derived from an EMBL/GenBank/DDBJ whole genome shotgun (WGS) entry which is preliminary data.</text>
</comment>
<evidence type="ECO:0000313" key="4">
    <source>
        <dbReference type="Proteomes" id="UP000792457"/>
    </source>
</evidence>
<organism evidence="3 4">
    <name type="scientific">Ladona fulva</name>
    <name type="common">Scarce chaser dragonfly</name>
    <name type="synonym">Libellula fulva</name>
    <dbReference type="NCBI Taxonomy" id="123851"/>
    <lineage>
        <taxon>Eukaryota</taxon>
        <taxon>Metazoa</taxon>
        <taxon>Ecdysozoa</taxon>
        <taxon>Arthropoda</taxon>
        <taxon>Hexapoda</taxon>
        <taxon>Insecta</taxon>
        <taxon>Pterygota</taxon>
        <taxon>Palaeoptera</taxon>
        <taxon>Odonata</taxon>
        <taxon>Epiprocta</taxon>
        <taxon>Anisoptera</taxon>
        <taxon>Libelluloidea</taxon>
        <taxon>Libellulidae</taxon>
        <taxon>Ladona</taxon>
    </lineage>
</organism>
<dbReference type="Proteomes" id="UP000792457">
    <property type="component" value="Unassembled WGS sequence"/>
</dbReference>
<evidence type="ECO:0000259" key="2">
    <source>
        <dbReference type="SMART" id="SM01421"/>
    </source>
</evidence>
<accession>A0A8K0KIB4</accession>
<dbReference type="InterPro" id="IPR022557">
    <property type="entry name" value="SARA-like_C"/>
</dbReference>